<keyword evidence="5" id="KW-0597">Phosphoprotein</keyword>
<accession>A0A199W1P5</accession>
<protein>
    <recommendedName>
        <fullName evidence="20">Receptor-like serine/threonine-protein kinase</fullName>
        <ecNumber evidence="20">2.7.11.1</ecNumber>
    </recommendedName>
</protein>
<keyword evidence="12 20" id="KW-0067">ATP-binding</keyword>
<dbReference type="PANTHER" id="PTHR47974:SF19">
    <property type="entry name" value="RECEPTOR-LIKE SERINE_THREONINE-PROTEIN KINASE"/>
    <property type="match status" value="1"/>
</dbReference>
<evidence type="ECO:0000256" key="4">
    <source>
        <dbReference type="ARBA" id="ARBA00022536"/>
    </source>
</evidence>
<dbReference type="Pfam" id="PF00069">
    <property type="entry name" value="Pkinase"/>
    <property type="match status" value="1"/>
</dbReference>
<dbReference type="InterPro" id="IPR000719">
    <property type="entry name" value="Prot_kinase_dom"/>
</dbReference>
<evidence type="ECO:0000313" key="27">
    <source>
        <dbReference type="EMBL" id="OAY83176.1"/>
    </source>
</evidence>
<dbReference type="GO" id="GO:0004674">
    <property type="term" value="F:protein serine/threonine kinase activity"/>
    <property type="evidence" value="ECO:0007669"/>
    <property type="project" value="UniProtKB-KW"/>
</dbReference>
<evidence type="ECO:0000259" key="25">
    <source>
        <dbReference type="PROSITE" id="PS50927"/>
    </source>
</evidence>
<dbReference type="CDD" id="cd14066">
    <property type="entry name" value="STKc_IRAK"/>
    <property type="match status" value="1"/>
</dbReference>
<keyword evidence="2" id="KW-1003">Cell membrane</keyword>
<evidence type="ECO:0000256" key="19">
    <source>
        <dbReference type="ARBA" id="ARBA00048679"/>
    </source>
</evidence>
<dbReference type="SMART" id="SM00473">
    <property type="entry name" value="PAN_AP"/>
    <property type="match status" value="1"/>
</dbReference>
<dbReference type="EMBL" id="LSRQ01000379">
    <property type="protein sequence ID" value="OAY83176.1"/>
    <property type="molecule type" value="Genomic_DNA"/>
</dbReference>
<feature type="domain" description="Apple" evidence="26">
    <location>
        <begin position="344"/>
        <end position="423"/>
    </location>
</feature>
<dbReference type="GO" id="GO:0030246">
    <property type="term" value="F:carbohydrate binding"/>
    <property type="evidence" value="ECO:0007669"/>
    <property type="project" value="UniProtKB-KW"/>
</dbReference>
<evidence type="ECO:0000256" key="17">
    <source>
        <dbReference type="ARBA" id="ARBA00023180"/>
    </source>
</evidence>
<dbReference type="InterPro" id="IPR024171">
    <property type="entry name" value="SRK-like_kinase"/>
</dbReference>
<dbReference type="GO" id="GO:0005886">
    <property type="term" value="C:plasma membrane"/>
    <property type="evidence" value="ECO:0007669"/>
    <property type="project" value="UniProtKB-SubCell"/>
</dbReference>
<keyword evidence="3 20" id="KW-0723">Serine/threonine-protein kinase</keyword>
<dbReference type="GO" id="GO:0048544">
    <property type="term" value="P:recognition of pollen"/>
    <property type="evidence" value="ECO:0007669"/>
    <property type="project" value="InterPro"/>
</dbReference>
<evidence type="ECO:0000256" key="23">
    <source>
        <dbReference type="SAM" id="SignalP"/>
    </source>
</evidence>
<keyword evidence="11 20" id="KW-0418">Kinase</keyword>
<evidence type="ECO:0000259" key="24">
    <source>
        <dbReference type="PROSITE" id="PS50011"/>
    </source>
</evidence>
<feature type="domain" description="Bulb-type lectin" evidence="25">
    <location>
        <begin position="28"/>
        <end position="150"/>
    </location>
</feature>
<dbReference type="Proteomes" id="UP000092600">
    <property type="component" value="Unassembled WGS sequence"/>
</dbReference>
<keyword evidence="6 20" id="KW-0808">Transferase</keyword>
<dbReference type="InterPro" id="IPR003609">
    <property type="entry name" value="Pan_app"/>
</dbReference>
<keyword evidence="17" id="KW-0325">Glycoprotein</keyword>
<keyword evidence="13 22" id="KW-1133">Transmembrane helix</keyword>
<evidence type="ECO:0000256" key="18">
    <source>
        <dbReference type="ARBA" id="ARBA00047899"/>
    </source>
</evidence>
<reference evidence="27 28" key="1">
    <citation type="journal article" date="2016" name="DNA Res.">
        <title>The draft genome of MD-2 pineapple using hybrid error correction of long reads.</title>
        <authorList>
            <person name="Redwan R.M."/>
            <person name="Saidin A."/>
            <person name="Kumar S.V."/>
        </authorList>
    </citation>
    <scope>NUCLEOTIDE SEQUENCE [LARGE SCALE GENOMIC DNA]</scope>
    <source>
        <strain evidence="28">cv. MD2</strain>
        <tissue evidence="27">Leaf</tissue>
    </source>
</reference>
<dbReference type="GO" id="GO:0005524">
    <property type="term" value="F:ATP binding"/>
    <property type="evidence" value="ECO:0007669"/>
    <property type="project" value="UniProtKB-UniRule"/>
</dbReference>
<evidence type="ECO:0000256" key="5">
    <source>
        <dbReference type="ARBA" id="ARBA00022553"/>
    </source>
</evidence>
<evidence type="ECO:0000259" key="26">
    <source>
        <dbReference type="PROSITE" id="PS50948"/>
    </source>
</evidence>
<evidence type="ECO:0000256" key="7">
    <source>
        <dbReference type="ARBA" id="ARBA00022692"/>
    </source>
</evidence>
<dbReference type="PROSITE" id="PS50927">
    <property type="entry name" value="BULB_LECTIN"/>
    <property type="match status" value="1"/>
</dbReference>
<comment type="subcellular location">
    <subcellularLocation>
        <location evidence="1">Cell membrane</location>
        <topology evidence="1">Single-pass type I membrane protein</topology>
    </subcellularLocation>
</comment>
<keyword evidence="16 27" id="KW-0675">Receptor</keyword>
<dbReference type="Gene3D" id="2.90.10.10">
    <property type="entry name" value="Bulb-type lectin domain"/>
    <property type="match status" value="1"/>
</dbReference>
<dbReference type="GO" id="GO:0051707">
    <property type="term" value="P:response to other organism"/>
    <property type="evidence" value="ECO:0007669"/>
    <property type="project" value="UniProtKB-ARBA"/>
</dbReference>
<evidence type="ECO:0000256" key="10">
    <source>
        <dbReference type="ARBA" id="ARBA00022741"/>
    </source>
</evidence>
<evidence type="ECO:0000256" key="9">
    <source>
        <dbReference type="ARBA" id="ARBA00022734"/>
    </source>
</evidence>
<keyword evidence="4" id="KW-0245">EGF-like domain</keyword>
<keyword evidence="14 22" id="KW-0472">Membrane</keyword>
<dbReference type="Pfam" id="PF01453">
    <property type="entry name" value="B_lectin"/>
    <property type="match status" value="1"/>
</dbReference>
<dbReference type="Gene3D" id="1.10.510.10">
    <property type="entry name" value="Transferase(Phosphotransferase) domain 1"/>
    <property type="match status" value="1"/>
</dbReference>
<dbReference type="InterPro" id="IPR036426">
    <property type="entry name" value="Bulb-type_lectin_dom_sf"/>
</dbReference>
<feature type="chain" id="PRO_5008286248" description="Receptor-like serine/threonine-protein kinase" evidence="23">
    <location>
        <begin position="20"/>
        <end position="781"/>
    </location>
</feature>
<dbReference type="CDD" id="cd01098">
    <property type="entry name" value="PAN_AP_plant"/>
    <property type="match status" value="1"/>
</dbReference>
<comment type="catalytic activity">
    <reaction evidence="18 20">
        <text>L-threonyl-[protein] + ATP = O-phospho-L-threonyl-[protein] + ADP + H(+)</text>
        <dbReference type="Rhea" id="RHEA:46608"/>
        <dbReference type="Rhea" id="RHEA-COMP:11060"/>
        <dbReference type="Rhea" id="RHEA-COMP:11605"/>
        <dbReference type="ChEBI" id="CHEBI:15378"/>
        <dbReference type="ChEBI" id="CHEBI:30013"/>
        <dbReference type="ChEBI" id="CHEBI:30616"/>
        <dbReference type="ChEBI" id="CHEBI:61977"/>
        <dbReference type="ChEBI" id="CHEBI:456216"/>
        <dbReference type="EC" id="2.7.11.1"/>
    </reaction>
</comment>
<proteinExistence type="inferred from homology"/>
<dbReference type="PANTHER" id="PTHR47974">
    <property type="entry name" value="OS07G0415500 PROTEIN"/>
    <property type="match status" value="1"/>
</dbReference>
<evidence type="ECO:0000256" key="22">
    <source>
        <dbReference type="SAM" id="Phobius"/>
    </source>
</evidence>
<dbReference type="CDD" id="cd00028">
    <property type="entry name" value="B_lectin"/>
    <property type="match status" value="1"/>
</dbReference>
<evidence type="ECO:0000256" key="20">
    <source>
        <dbReference type="PIRNR" id="PIRNR000641"/>
    </source>
</evidence>
<dbReference type="GO" id="GO:0106310">
    <property type="term" value="F:protein serine kinase activity"/>
    <property type="evidence" value="ECO:0007669"/>
    <property type="project" value="RHEA"/>
</dbReference>
<feature type="domain" description="Protein kinase" evidence="24">
    <location>
        <begin position="490"/>
        <end position="764"/>
    </location>
</feature>
<dbReference type="InterPro" id="IPR000858">
    <property type="entry name" value="S_locus_glycoprot_dom"/>
</dbReference>
<feature type="signal peptide" evidence="23">
    <location>
        <begin position="1"/>
        <end position="19"/>
    </location>
</feature>
<keyword evidence="8 23" id="KW-0732">Signal</keyword>
<keyword evidence="15" id="KW-1015">Disulfide bond</keyword>
<evidence type="ECO:0000256" key="8">
    <source>
        <dbReference type="ARBA" id="ARBA00022729"/>
    </source>
</evidence>
<keyword evidence="10 20" id="KW-0547">Nucleotide-binding</keyword>
<evidence type="ECO:0000256" key="3">
    <source>
        <dbReference type="ARBA" id="ARBA00022527"/>
    </source>
</evidence>
<gene>
    <name evidence="27" type="ORF">ACMD2_24377</name>
</gene>
<dbReference type="PROSITE" id="PS00108">
    <property type="entry name" value="PROTEIN_KINASE_ST"/>
    <property type="match status" value="1"/>
</dbReference>
<keyword evidence="7 22" id="KW-0812">Transmembrane</keyword>
<keyword evidence="9 27" id="KW-0430">Lectin</keyword>
<feature type="binding site" evidence="21">
    <location>
        <position position="519"/>
    </location>
    <ligand>
        <name>ATP</name>
        <dbReference type="ChEBI" id="CHEBI:30616"/>
    </ligand>
</feature>
<evidence type="ECO:0000256" key="13">
    <source>
        <dbReference type="ARBA" id="ARBA00022989"/>
    </source>
</evidence>
<dbReference type="SMART" id="SM00220">
    <property type="entry name" value="S_TKc"/>
    <property type="match status" value="1"/>
</dbReference>
<dbReference type="FunFam" id="1.10.510.10:FF:000227">
    <property type="entry name" value="Serine/threonine-protein kinase"/>
    <property type="match status" value="1"/>
</dbReference>
<comment type="caution">
    <text evidence="27">The sequence shown here is derived from an EMBL/GenBank/DDBJ whole genome shotgun (WGS) entry which is preliminary data.</text>
</comment>
<dbReference type="SUPFAM" id="SSF51110">
    <property type="entry name" value="alpha-D-mannose-specific plant lectins"/>
    <property type="match status" value="1"/>
</dbReference>
<evidence type="ECO:0000256" key="15">
    <source>
        <dbReference type="ARBA" id="ARBA00023157"/>
    </source>
</evidence>
<dbReference type="AlphaFoldDB" id="A0A199W1P5"/>
<dbReference type="PROSITE" id="PS50948">
    <property type="entry name" value="PAN"/>
    <property type="match status" value="1"/>
</dbReference>
<dbReference type="Gene3D" id="3.30.200.20">
    <property type="entry name" value="Phosphorylase Kinase, domain 1"/>
    <property type="match status" value="1"/>
</dbReference>
<comment type="catalytic activity">
    <reaction evidence="19 20">
        <text>L-seryl-[protein] + ATP = O-phospho-L-seryl-[protein] + ADP + H(+)</text>
        <dbReference type="Rhea" id="RHEA:17989"/>
        <dbReference type="Rhea" id="RHEA-COMP:9863"/>
        <dbReference type="Rhea" id="RHEA-COMP:11604"/>
        <dbReference type="ChEBI" id="CHEBI:15378"/>
        <dbReference type="ChEBI" id="CHEBI:29999"/>
        <dbReference type="ChEBI" id="CHEBI:30616"/>
        <dbReference type="ChEBI" id="CHEBI:83421"/>
        <dbReference type="ChEBI" id="CHEBI:456216"/>
        <dbReference type="EC" id="2.7.11.1"/>
    </reaction>
</comment>
<dbReference type="SMART" id="SM00108">
    <property type="entry name" value="B_lectin"/>
    <property type="match status" value="1"/>
</dbReference>
<dbReference type="Pfam" id="PF00954">
    <property type="entry name" value="S_locus_glycop"/>
    <property type="match status" value="1"/>
</dbReference>
<dbReference type="STRING" id="4615.A0A199W1P5"/>
<evidence type="ECO:0000256" key="21">
    <source>
        <dbReference type="PROSITE-ProRule" id="PRU10141"/>
    </source>
</evidence>
<name>A0A199W1P5_ANACO</name>
<comment type="similarity">
    <text evidence="20">Belongs to the protein kinase superfamily. Ser/Thr protein kinase family.</text>
</comment>
<dbReference type="PIRSF" id="PIRSF000641">
    <property type="entry name" value="SRK"/>
    <property type="match status" value="1"/>
</dbReference>
<evidence type="ECO:0000256" key="12">
    <source>
        <dbReference type="ARBA" id="ARBA00022840"/>
    </source>
</evidence>
<dbReference type="PROSITE" id="PS00107">
    <property type="entry name" value="PROTEIN_KINASE_ATP"/>
    <property type="match status" value="1"/>
</dbReference>
<dbReference type="Pfam" id="PF08276">
    <property type="entry name" value="PAN_2"/>
    <property type="match status" value="1"/>
</dbReference>
<dbReference type="InterPro" id="IPR017441">
    <property type="entry name" value="Protein_kinase_ATP_BS"/>
</dbReference>
<sequence>MKLLHDFIFLLIFSLSSFPKLNISAAATDTLFRGQTLSGDQTLVSRYGNFELGFFSPGSSHRYYLAIWYKKVSVRTTAWVANRDKPLSNPSSSLLKLTTTGKLVLLQTAPNTTVIWSSESASSAAIAVLGDDGNLVIKDGNSSSQTTYWQSFDHPTNTYLPGAKLGYDKFAGINRFLTSWRSSDDPSPGLFSFEINPRGVSQFFLYSNRTHEYFTTGVWNGKIFSGVPEMRSNYFFNFNYVATANVNYFSFAVRDKSAITNFMLDYDGQMKRSQWDNNTKQWVLYGVLPRNPCDVYGICGPFSSCSSTTSPFCQCLQGFKPRLLEEWNSGGASSGCSRRTSLSCDENDDFDMLFDVQMPTNPHQLVAAVRSAKQCEQTCLKNCSCTAYSFNSDCVLWFGDLLNLKRFSATAKSNSATLYIRLAASELRRPKEEWKMYKIVVVVLTIAAFAVVACILLACAFRKRKAVGTGKQISGSLLLFDYRTIKRATSGFSQKLGSGSFGAVFKGVLQDGTVVAVKKLEGFRQGEKQFRMEVSTLGMIQHVNLVRLRGFCSESDKRLLIYDCMPNGSLDLYLFGRNDGSETLTWNQRFNIAIGIARGLAYLHEKCRECIIHCDIKPENILLDTNLCPKVADFGMAKLIGREFSRVLTSMRGTFGYLAPEWIAGSAITPKADVYSFGLLLLEIVSGKRNSNMNDDGECVYFPLLVATKLYESDVLCLLDEQLKGEANLEELERACRVACWCIQDHELWRPTMGHVVQMLEGVVDVAVPPIPKLLQTLATE</sequence>
<dbReference type="InterPro" id="IPR011009">
    <property type="entry name" value="Kinase-like_dom_sf"/>
</dbReference>
<evidence type="ECO:0000256" key="1">
    <source>
        <dbReference type="ARBA" id="ARBA00004251"/>
    </source>
</evidence>
<evidence type="ECO:0000313" key="28">
    <source>
        <dbReference type="Proteomes" id="UP000092600"/>
    </source>
</evidence>
<evidence type="ECO:0000256" key="16">
    <source>
        <dbReference type="ARBA" id="ARBA00023170"/>
    </source>
</evidence>
<dbReference type="SUPFAM" id="SSF56112">
    <property type="entry name" value="Protein kinase-like (PK-like)"/>
    <property type="match status" value="1"/>
</dbReference>
<dbReference type="InterPro" id="IPR008271">
    <property type="entry name" value="Ser/Thr_kinase_AS"/>
</dbReference>
<evidence type="ECO:0000256" key="2">
    <source>
        <dbReference type="ARBA" id="ARBA00022475"/>
    </source>
</evidence>
<dbReference type="InterPro" id="IPR001480">
    <property type="entry name" value="Bulb-type_lectin_dom"/>
</dbReference>
<organism evidence="27 28">
    <name type="scientific">Ananas comosus</name>
    <name type="common">Pineapple</name>
    <name type="synonym">Ananas ananas</name>
    <dbReference type="NCBI Taxonomy" id="4615"/>
    <lineage>
        <taxon>Eukaryota</taxon>
        <taxon>Viridiplantae</taxon>
        <taxon>Streptophyta</taxon>
        <taxon>Embryophyta</taxon>
        <taxon>Tracheophyta</taxon>
        <taxon>Spermatophyta</taxon>
        <taxon>Magnoliopsida</taxon>
        <taxon>Liliopsida</taxon>
        <taxon>Poales</taxon>
        <taxon>Bromeliaceae</taxon>
        <taxon>Bromelioideae</taxon>
        <taxon>Ananas</taxon>
    </lineage>
</organism>
<evidence type="ECO:0000256" key="14">
    <source>
        <dbReference type="ARBA" id="ARBA00023136"/>
    </source>
</evidence>
<dbReference type="PROSITE" id="PS50011">
    <property type="entry name" value="PROTEIN_KINASE_DOM"/>
    <property type="match status" value="1"/>
</dbReference>
<evidence type="ECO:0000256" key="6">
    <source>
        <dbReference type="ARBA" id="ARBA00022679"/>
    </source>
</evidence>
<feature type="transmembrane region" description="Helical" evidence="22">
    <location>
        <begin position="436"/>
        <end position="461"/>
    </location>
</feature>
<dbReference type="EC" id="2.7.11.1" evidence="20"/>
<dbReference type="FunFam" id="2.90.10.10:FF:000009">
    <property type="entry name" value="Receptor-like serine/threonine-protein kinase SD1-8"/>
    <property type="match status" value="1"/>
</dbReference>
<evidence type="ECO:0000256" key="11">
    <source>
        <dbReference type="ARBA" id="ARBA00022777"/>
    </source>
</evidence>
<dbReference type="FunFam" id="3.30.200.20:FF:000178">
    <property type="entry name" value="serine/threonine-protein kinase PBS1-like"/>
    <property type="match status" value="1"/>
</dbReference>